<organism evidence="1 2">
    <name type="scientific">Marasmiellus scandens</name>
    <dbReference type="NCBI Taxonomy" id="2682957"/>
    <lineage>
        <taxon>Eukaryota</taxon>
        <taxon>Fungi</taxon>
        <taxon>Dikarya</taxon>
        <taxon>Basidiomycota</taxon>
        <taxon>Agaricomycotina</taxon>
        <taxon>Agaricomycetes</taxon>
        <taxon>Agaricomycetidae</taxon>
        <taxon>Agaricales</taxon>
        <taxon>Marasmiineae</taxon>
        <taxon>Omphalotaceae</taxon>
        <taxon>Marasmiellus</taxon>
    </lineage>
</organism>
<accession>A0ABR1JCQ7</accession>
<gene>
    <name evidence="1" type="ORF">VKT23_011163</name>
</gene>
<dbReference type="EMBL" id="JBANRG010000023">
    <property type="protein sequence ID" value="KAK7455290.1"/>
    <property type="molecule type" value="Genomic_DNA"/>
</dbReference>
<dbReference type="SUPFAM" id="SSF56112">
    <property type="entry name" value="Protein kinase-like (PK-like)"/>
    <property type="match status" value="1"/>
</dbReference>
<evidence type="ECO:0008006" key="3">
    <source>
        <dbReference type="Google" id="ProtNLM"/>
    </source>
</evidence>
<comment type="caution">
    <text evidence="1">The sequence shown here is derived from an EMBL/GenBank/DDBJ whole genome shotgun (WGS) entry which is preliminary data.</text>
</comment>
<evidence type="ECO:0000313" key="1">
    <source>
        <dbReference type="EMBL" id="KAK7455290.1"/>
    </source>
</evidence>
<evidence type="ECO:0000313" key="2">
    <source>
        <dbReference type="Proteomes" id="UP001498398"/>
    </source>
</evidence>
<dbReference type="InterPro" id="IPR011009">
    <property type="entry name" value="Kinase-like_dom_sf"/>
</dbReference>
<keyword evidence="2" id="KW-1185">Reference proteome</keyword>
<proteinExistence type="predicted"/>
<name>A0ABR1JCQ7_9AGAR</name>
<dbReference type="Proteomes" id="UP001498398">
    <property type="component" value="Unassembled WGS sequence"/>
</dbReference>
<protein>
    <recommendedName>
        <fullName evidence="3">Protein kinase domain-containing protein</fullName>
    </recommendedName>
</protein>
<reference evidence="1 2" key="1">
    <citation type="submission" date="2024-01" db="EMBL/GenBank/DDBJ databases">
        <title>A draft genome for the cacao thread blight pathogen Marasmiellus scandens.</title>
        <authorList>
            <person name="Baruah I.K."/>
            <person name="Leung J."/>
            <person name="Bukari Y."/>
            <person name="Amoako-Attah I."/>
            <person name="Meinhardt L.W."/>
            <person name="Bailey B.A."/>
            <person name="Cohen S.P."/>
        </authorList>
    </citation>
    <scope>NUCLEOTIDE SEQUENCE [LARGE SCALE GENOMIC DNA]</scope>
    <source>
        <strain evidence="1 2">GH-19</strain>
    </source>
</reference>
<sequence>MTSSSSIPSLETTYSAGATVLKLYKCKAPDPPPDGDCSYKEGERLMSSVTDLFSTSVSRRLHISSKSPDVSITLKSRISRSHNRLPHVWTAQVQPNPESTIPSIPELVVAKIFDPVYISEEDRDSLDSPFSVRDLCVWKEVTAYQMLESLQGKTVPRFYGHFIASLGPSHQHRTVNVLLLEYIQGKDLCGIVPPDEESVAKICGEHLDGLITAVLKCHISLCDLGVITLDNVPRNVLLRSPSERKPHCNQEECPLRFETGCNPDDIPLVMFDFEQVQFIEPAPSPEEDERLMSKKEYYKETWLLGYPI</sequence>